<feature type="transmembrane region" description="Helical" evidence="8">
    <location>
        <begin position="147"/>
        <end position="166"/>
    </location>
</feature>
<feature type="transmembrane region" description="Helical" evidence="8">
    <location>
        <begin position="234"/>
        <end position="253"/>
    </location>
</feature>
<dbReference type="GO" id="GO:0005774">
    <property type="term" value="C:vacuolar membrane"/>
    <property type="evidence" value="ECO:0007669"/>
    <property type="project" value="EnsemblFungi"/>
</dbReference>
<dbReference type="GO" id="GO:0055075">
    <property type="term" value="P:potassium ion homeostasis"/>
    <property type="evidence" value="ECO:0007669"/>
    <property type="project" value="EnsemblFungi"/>
</dbReference>
<evidence type="ECO:0000313" key="12">
    <source>
        <dbReference type="Proteomes" id="UP000243498"/>
    </source>
</evidence>
<keyword evidence="6 8" id="KW-0472">Membrane</keyword>
<feature type="transmembrane region" description="Helical" evidence="8">
    <location>
        <begin position="57"/>
        <end position="82"/>
    </location>
</feature>
<dbReference type="Proteomes" id="UP000243498">
    <property type="component" value="Unassembled WGS sequence"/>
</dbReference>
<evidence type="ECO:0000313" key="11">
    <source>
        <dbReference type="EMBL" id="OAA36293.1"/>
    </source>
</evidence>
<proteinExistence type="inferred from homology"/>
<comment type="subcellular location">
    <subcellularLocation>
        <location evidence="1">Membrane</location>
        <topology evidence="1">Multi-pass membrane protein</topology>
    </subcellularLocation>
</comment>
<dbReference type="GO" id="GO:1990816">
    <property type="term" value="C:vacuole-mitochondrion membrane contact site"/>
    <property type="evidence" value="ECO:0007669"/>
    <property type="project" value="EnsemblFungi"/>
</dbReference>
<dbReference type="OMA" id="NDLPCRA"/>
<dbReference type="InterPro" id="IPR004841">
    <property type="entry name" value="AA-permease/SLC12A_dom"/>
</dbReference>
<dbReference type="OrthoDB" id="2020542at2759"/>
<evidence type="ECO:0000256" key="2">
    <source>
        <dbReference type="ARBA" id="ARBA00010593"/>
    </source>
</evidence>
<feature type="domain" description="SLC12A transporter C-terminal" evidence="10">
    <location>
        <begin position="507"/>
        <end position="594"/>
    </location>
</feature>
<dbReference type="Pfam" id="PF00324">
    <property type="entry name" value="AA_permease"/>
    <property type="match status" value="1"/>
</dbReference>
<dbReference type="EMBL" id="AZHC01000036">
    <property type="protein sequence ID" value="OAA36293.1"/>
    <property type="molecule type" value="Genomic_DNA"/>
</dbReference>
<name>A0A166XX88_METRR</name>
<feature type="compositionally biased region" description="Basic and acidic residues" evidence="7">
    <location>
        <begin position="617"/>
        <end position="627"/>
    </location>
</feature>
<feature type="transmembrane region" description="Helical" evidence="8">
    <location>
        <begin position="359"/>
        <end position="377"/>
    </location>
</feature>
<dbReference type="Pfam" id="PF03522">
    <property type="entry name" value="SLC12"/>
    <property type="match status" value="2"/>
</dbReference>
<protein>
    <submittedName>
        <fullName evidence="11">Cation chloride cotransporter</fullName>
    </submittedName>
</protein>
<dbReference type="Gene3D" id="1.20.1740.10">
    <property type="entry name" value="Amino acid/polyamine transporter I"/>
    <property type="match status" value="1"/>
</dbReference>
<feature type="domain" description="SLC12A transporter C-terminal" evidence="10">
    <location>
        <begin position="1225"/>
        <end position="1289"/>
    </location>
</feature>
<evidence type="ECO:0000259" key="9">
    <source>
        <dbReference type="Pfam" id="PF00324"/>
    </source>
</evidence>
<dbReference type="GO" id="GO:0055064">
    <property type="term" value="P:chloride ion homeostasis"/>
    <property type="evidence" value="ECO:0007669"/>
    <property type="project" value="TreeGrafter"/>
</dbReference>
<dbReference type="InterPro" id="IPR004842">
    <property type="entry name" value="SLC12A_fam"/>
</dbReference>
<evidence type="ECO:0000256" key="4">
    <source>
        <dbReference type="ARBA" id="ARBA00022692"/>
    </source>
</evidence>
<sequence length="1293" mass="141349">MPATPDDKRDPLAMATEAKRSAQLGLVSGVYIPVCLNIMSILMFLRFGLILGQVGFMGILGLLATAYCVDLLTTLSLSAIASNGEVKGGGAYYLISRSLGPEFGGSIGILFFLAQALNTALNIVGLIDCVRLNVGPAFPDGYWTGYGLQTGALVICTCMCLLGSATFSKASNLLLAILTVAVLSIPLSAIFKAPFADKDGGIVYTGLSFNTFADNLLPSSDKKVYHGLPTFRDLFGILFPATSGIFAGASMSGDLKNPSKAIPKGTLWAVLTTFVVYLMVILSMACTISRDSFLANDNIISLTNLSAPIIFAGECAVTLFSSLMGIIGSAKLFQALARDKLLPGLSVFGRGTRRADEPVLAVLLTYSIAQLALLADLNQIATLISMGYQMTFFVMNLACFLLKIGSAPNFRPSFKFFNWQTACIGSLLSAAAMFFIDETYAAIAICVLVLVFLLIHYLCPPKRWGDVSQNLIYHQVRKYLLRLKPEHIKFWRPHIILLINNPRRQTRLIQFCNSMKKGSLYILGHVIVTDDFNTGVHEARLQQQAWTRYISEFSRIKAFVQLTMSPSLTWGVRNLILAAGLGGMRPNVAVLGFYNMDDLRKSNPKVPIPGIPASTTDKMKRAPESKGKVARRRRGDTSARLLEGTLPTDVIRTEGMVSPTDYMVILEDLALKYRLNVAIAYGFEKLETPRYDGSNTKKYIDLWPIHMSAEISSDGKNVLTTNFDTYTLILQLGHILRSVQAWRRAFALRVLVFVEYEHEVDEESSRVKALLEKLRIDATVVVFYLASGHLKTYELIVNGNSNDIDTEMIVGEALKDEEWWRDLQSLRRQAEELSPSLELSQLAHILDSTSGRAGAYNSYDDAGNARRQSMAEVAEIPRKSDIGTLAKLGVSMGIHTTHISDEVLHEPESDTDSYTDMEGSIDDEELVAGSRDPFLAWQGEMRHPTERPLLQSSSKNGATTVQTPAISERGRPKAAGSIPQSPSYGTMNTSHTLAYNPESSAVLRVPKVTETCASPPEEDSSARTNLFPALRPPRVPEPTSSRSPRSRSMSPSGDDRRDETETPILPNLSRQSSAVRFSSRLVPETKITSEGEGSKIGFMPNASNPPTPRAERPAFSRHSSFSKFSSRPLPDTKLSGEEGARTISFADQPASQPPSQPHSGSHSRHHSRHGSQYSITGQTPASLAIPEHTEPSSSHRSKDSFEADASSAASAQSLAISFNDLPSRAQHLILNELMRQHSKDTCVLLTTLPIPSEGTSLDEISTIHYLSDVELLCSDLPPALMVLSNYVTVTVSL</sequence>
<comment type="caution">
    <text evidence="11">The sequence shown here is derived from an EMBL/GenBank/DDBJ whole genome shotgun (WGS) entry which is preliminary data.</text>
</comment>
<organism evidence="11 12">
    <name type="scientific">Metarhizium rileyi (strain RCEF 4871)</name>
    <name type="common">Nomuraea rileyi</name>
    <dbReference type="NCBI Taxonomy" id="1649241"/>
    <lineage>
        <taxon>Eukaryota</taxon>
        <taxon>Fungi</taxon>
        <taxon>Dikarya</taxon>
        <taxon>Ascomycota</taxon>
        <taxon>Pezizomycotina</taxon>
        <taxon>Sordariomycetes</taxon>
        <taxon>Hypocreomycetidae</taxon>
        <taxon>Hypocreales</taxon>
        <taxon>Clavicipitaceae</taxon>
        <taxon>Metarhizium</taxon>
    </lineage>
</organism>
<feature type="compositionally biased region" description="Low complexity" evidence="7">
    <location>
        <begin position="1116"/>
        <end position="1127"/>
    </location>
</feature>
<feature type="transmembrane region" description="Helical" evidence="8">
    <location>
        <begin position="416"/>
        <end position="436"/>
    </location>
</feature>
<feature type="region of interest" description="Disordered" evidence="7">
    <location>
        <begin position="605"/>
        <end position="634"/>
    </location>
</feature>
<feature type="transmembrane region" description="Helical" evidence="8">
    <location>
        <begin position="442"/>
        <end position="459"/>
    </location>
</feature>
<evidence type="ECO:0000259" key="10">
    <source>
        <dbReference type="Pfam" id="PF03522"/>
    </source>
</evidence>
<evidence type="ECO:0000256" key="6">
    <source>
        <dbReference type="ARBA" id="ARBA00023136"/>
    </source>
</evidence>
<keyword evidence="4 8" id="KW-0812">Transmembrane</keyword>
<dbReference type="STRING" id="1081105.A0A166XX88"/>
<feature type="transmembrane region" description="Helical" evidence="8">
    <location>
        <begin position="24"/>
        <end position="45"/>
    </location>
</feature>
<evidence type="ECO:0000256" key="7">
    <source>
        <dbReference type="SAM" id="MobiDB-lite"/>
    </source>
</evidence>
<evidence type="ECO:0000256" key="3">
    <source>
        <dbReference type="ARBA" id="ARBA00022448"/>
    </source>
</evidence>
<keyword evidence="12" id="KW-1185">Reference proteome</keyword>
<feature type="region of interest" description="Disordered" evidence="7">
    <location>
        <begin position="1011"/>
        <end position="1205"/>
    </location>
</feature>
<dbReference type="GO" id="GO:0034486">
    <property type="term" value="P:vacuolar transmembrane transport"/>
    <property type="evidence" value="ECO:0007669"/>
    <property type="project" value="EnsemblFungi"/>
</dbReference>
<dbReference type="GO" id="GO:0015379">
    <property type="term" value="F:potassium:chloride symporter activity"/>
    <property type="evidence" value="ECO:0007669"/>
    <property type="project" value="EnsemblFungi"/>
</dbReference>
<dbReference type="FunFam" id="1.20.1740.10:FF:000013">
    <property type="entry name" value="Solute carrier family 12 member"/>
    <property type="match status" value="1"/>
</dbReference>
<keyword evidence="3" id="KW-0813">Transport</keyword>
<feature type="transmembrane region" description="Helical" evidence="8">
    <location>
        <begin position="305"/>
        <end position="330"/>
    </location>
</feature>
<comment type="similarity">
    <text evidence="2">Belongs to the SLC12A transporter family.</text>
</comment>
<evidence type="ECO:0000256" key="1">
    <source>
        <dbReference type="ARBA" id="ARBA00004141"/>
    </source>
</evidence>
<feature type="domain" description="Amino acid permease/ SLC12A" evidence="9">
    <location>
        <begin position="34"/>
        <end position="494"/>
    </location>
</feature>
<feature type="transmembrane region" description="Helical" evidence="8">
    <location>
        <begin position="265"/>
        <end position="285"/>
    </location>
</feature>
<feature type="compositionally biased region" description="Polar residues" evidence="7">
    <location>
        <begin position="978"/>
        <end position="992"/>
    </location>
</feature>
<feature type="region of interest" description="Disordered" evidence="7">
    <location>
        <begin position="947"/>
        <end position="992"/>
    </location>
</feature>
<evidence type="ECO:0000256" key="5">
    <source>
        <dbReference type="ARBA" id="ARBA00022989"/>
    </source>
</evidence>
<gene>
    <name evidence="11" type="ORF">NOR_07638</name>
</gene>
<dbReference type="InterPro" id="IPR018491">
    <property type="entry name" value="SLC12_C"/>
</dbReference>
<accession>A0A166XX88</accession>
<feature type="compositionally biased region" description="Low complexity" evidence="7">
    <location>
        <begin position="1037"/>
        <end position="1052"/>
    </location>
</feature>
<reference evidence="11 12" key="1">
    <citation type="journal article" date="2016" name="Genome Biol. Evol.">
        <title>Divergent and convergent evolution of fungal pathogenicity.</title>
        <authorList>
            <person name="Shang Y."/>
            <person name="Xiao G."/>
            <person name="Zheng P."/>
            <person name="Cen K."/>
            <person name="Zhan S."/>
            <person name="Wang C."/>
        </authorList>
    </citation>
    <scope>NUCLEOTIDE SEQUENCE [LARGE SCALE GENOMIC DNA]</scope>
    <source>
        <strain evidence="11 12">RCEF 4871</strain>
    </source>
</reference>
<feature type="transmembrane region" description="Helical" evidence="8">
    <location>
        <begin position="383"/>
        <end position="404"/>
    </location>
</feature>
<dbReference type="GO" id="GO:0006884">
    <property type="term" value="P:cell volume homeostasis"/>
    <property type="evidence" value="ECO:0007669"/>
    <property type="project" value="TreeGrafter"/>
</dbReference>
<feature type="transmembrane region" description="Helical" evidence="8">
    <location>
        <begin position="103"/>
        <end position="127"/>
    </location>
</feature>
<keyword evidence="5 8" id="KW-1133">Transmembrane helix</keyword>
<dbReference type="PANTHER" id="PTHR11827">
    <property type="entry name" value="SOLUTE CARRIER FAMILY 12, CATION COTRANSPORTERS"/>
    <property type="match status" value="1"/>
</dbReference>
<feature type="compositionally biased region" description="Polar residues" evidence="7">
    <location>
        <begin position="950"/>
        <end position="965"/>
    </location>
</feature>
<dbReference type="PANTHER" id="PTHR11827:SF72">
    <property type="entry name" value="GH08340P"/>
    <property type="match status" value="1"/>
</dbReference>
<feature type="transmembrane region" description="Helical" evidence="8">
    <location>
        <begin position="173"/>
        <end position="191"/>
    </location>
</feature>
<evidence type="ECO:0000256" key="8">
    <source>
        <dbReference type="SAM" id="Phobius"/>
    </source>
</evidence>